<dbReference type="Pfam" id="PF00929">
    <property type="entry name" value="RNase_T"/>
    <property type="match status" value="1"/>
</dbReference>
<feature type="domain" description="Exonuclease" evidence="4">
    <location>
        <begin position="7"/>
        <end position="183"/>
    </location>
</feature>
<sequence length="231" mass="25336">MTEWTKRVAVFDLETTGIDVENDRIVTAFVGLIDGEGTVERGTDWLADPGIPIPERAAAVHGITTEIAQAEGRPAAEVVTELRAALDWIARHRVPLVIYNAPYDLTLFARECARHGVEPVVFADQVVDPLVIDRALDRYRKGKRTLTDTSIFYGVELIDAHSAGDDAVAAGQLALALAAKYPAELDVELPELHAKQVTWAADQARDFEAYMRANRDPDFTADGAWPIRTAS</sequence>
<proteinExistence type="predicted"/>
<evidence type="ECO:0000256" key="2">
    <source>
        <dbReference type="ARBA" id="ARBA00022801"/>
    </source>
</evidence>
<reference evidence="5 6" key="1">
    <citation type="submission" date="2019-09" db="EMBL/GenBank/DDBJ databases">
        <title>Phylogeny of genus Pseudoclavibacter and closely related genus.</title>
        <authorList>
            <person name="Li Y."/>
        </authorList>
    </citation>
    <scope>NUCLEOTIDE SEQUENCE [LARGE SCALE GENOMIC DNA]</scope>
    <source>
        <strain evidence="5 6">THG-MD12</strain>
    </source>
</reference>
<dbReference type="AlphaFoldDB" id="A0A7J5B305"/>
<evidence type="ECO:0000256" key="1">
    <source>
        <dbReference type="ARBA" id="ARBA00022722"/>
    </source>
</evidence>
<dbReference type="InterPro" id="IPR012337">
    <property type="entry name" value="RNaseH-like_sf"/>
</dbReference>
<dbReference type="SUPFAM" id="SSF53098">
    <property type="entry name" value="Ribonuclease H-like"/>
    <property type="match status" value="1"/>
</dbReference>
<dbReference type="InterPro" id="IPR036397">
    <property type="entry name" value="RNaseH_sf"/>
</dbReference>
<dbReference type="SMART" id="SM00479">
    <property type="entry name" value="EXOIII"/>
    <property type="match status" value="1"/>
</dbReference>
<keyword evidence="1" id="KW-0540">Nuclease</keyword>
<dbReference type="NCBIfam" id="NF005927">
    <property type="entry name" value="PRK07942.1"/>
    <property type="match status" value="1"/>
</dbReference>
<evidence type="ECO:0000256" key="3">
    <source>
        <dbReference type="ARBA" id="ARBA00022839"/>
    </source>
</evidence>
<evidence type="ECO:0000259" key="4">
    <source>
        <dbReference type="SMART" id="SM00479"/>
    </source>
</evidence>
<dbReference type="OrthoDB" id="9791657at2"/>
<dbReference type="Gene3D" id="3.30.420.10">
    <property type="entry name" value="Ribonuclease H-like superfamily/Ribonuclease H"/>
    <property type="match status" value="1"/>
</dbReference>
<dbReference type="GO" id="GO:0005829">
    <property type="term" value="C:cytosol"/>
    <property type="evidence" value="ECO:0007669"/>
    <property type="project" value="TreeGrafter"/>
</dbReference>
<evidence type="ECO:0000313" key="6">
    <source>
        <dbReference type="Proteomes" id="UP000490386"/>
    </source>
</evidence>
<keyword evidence="3 5" id="KW-0269">Exonuclease</keyword>
<dbReference type="PANTHER" id="PTHR30231">
    <property type="entry name" value="DNA POLYMERASE III SUBUNIT EPSILON"/>
    <property type="match status" value="1"/>
</dbReference>
<comment type="caution">
    <text evidence="5">The sequence shown here is derived from an EMBL/GenBank/DDBJ whole genome shotgun (WGS) entry which is preliminary data.</text>
</comment>
<dbReference type="RefSeq" id="WP_151423444.1">
    <property type="nucleotide sequence ID" value="NZ_CANKVH010000001.1"/>
</dbReference>
<keyword evidence="6" id="KW-1185">Reference proteome</keyword>
<evidence type="ECO:0000313" key="5">
    <source>
        <dbReference type="EMBL" id="KAB1638382.1"/>
    </source>
</evidence>
<gene>
    <name evidence="5" type="ORF">F8O03_08280</name>
</gene>
<dbReference type="CDD" id="cd06127">
    <property type="entry name" value="DEDDh"/>
    <property type="match status" value="1"/>
</dbReference>
<dbReference type="Proteomes" id="UP000490386">
    <property type="component" value="Unassembled WGS sequence"/>
</dbReference>
<accession>A0A7J5B305</accession>
<dbReference type="EMBL" id="WBJX01000002">
    <property type="protein sequence ID" value="KAB1638382.1"/>
    <property type="molecule type" value="Genomic_DNA"/>
</dbReference>
<name>A0A7J5B305_9MICO</name>
<dbReference type="GO" id="GO:0003676">
    <property type="term" value="F:nucleic acid binding"/>
    <property type="evidence" value="ECO:0007669"/>
    <property type="project" value="InterPro"/>
</dbReference>
<organism evidence="5 6">
    <name type="scientific">Pseudoclavibacter terrae</name>
    <dbReference type="NCBI Taxonomy" id="1530195"/>
    <lineage>
        <taxon>Bacteria</taxon>
        <taxon>Bacillati</taxon>
        <taxon>Actinomycetota</taxon>
        <taxon>Actinomycetes</taxon>
        <taxon>Micrococcales</taxon>
        <taxon>Microbacteriaceae</taxon>
        <taxon>Pseudoclavibacter</taxon>
    </lineage>
</organism>
<dbReference type="GO" id="GO:0008408">
    <property type="term" value="F:3'-5' exonuclease activity"/>
    <property type="evidence" value="ECO:0007669"/>
    <property type="project" value="TreeGrafter"/>
</dbReference>
<keyword evidence="2" id="KW-0378">Hydrolase</keyword>
<dbReference type="InterPro" id="IPR013520">
    <property type="entry name" value="Ribonucl_H"/>
</dbReference>
<protein>
    <submittedName>
        <fullName evidence="5">3'-5' exonuclease</fullName>
    </submittedName>
</protein>
<dbReference type="PANTHER" id="PTHR30231:SF4">
    <property type="entry name" value="PROTEIN NEN2"/>
    <property type="match status" value="1"/>
</dbReference>